<dbReference type="Pfam" id="PF10613">
    <property type="entry name" value="Lig_chan-Glu_bd"/>
    <property type="match status" value="1"/>
</dbReference>
<dbReference type="GO" id="GO:0015276">
    <property type="term" value="F:ligand-gated monoatomic ion channel activity"/>
    <property type="evidence" value="ECO:0007669"/>
    <property type="project" value="InterPro"/>
</dbReference>
<evidence type="ECO:0000313" key="13">
    <source>
        <dbReference type="WBParaSite" id="maker-unitig_27358-snap-gene-0.1-mRNA-1"/>
    </source>
</evidence>
<reference evidence="13" key="1">
    <citation type="submission" date="2016-11" db="UniProtKB">
        <authorList>
            <consortium name="WormBaseParasite"/>
        </authorList>
    </citation>
    <scope>IDENTIFICATION</scope>
</reference>
<sequence length="124" mass="13664">PKASQQGHQRTLVGFYPEIVGELLSSTKFSSTFKRVSDGRYGSYDNQTGRWDGMIGTCTAATALRRGAPHLNGCARRVRDFSHGRAQLWLSGGRQGGKWVNTAVVRDAKFFLRVFDLGVWLASG</sequence>
<evidence type="ECO:0000256" key="1">
    <source>
        <dbReference type="ARBA" id="ARBA00004141"/>
    </source>
</evidence>
<dbReference type="AlphaFoldDB" id="A0A1I8FBG7"/>
<feature type="domain" description="Ionotropic glutamate receptor L-glutamate and glycine-binding" evidence="11">
    <location>
        <begin position="6"/>
        <end position="61"/>
    </location>
</feature>
<name>A0A1I8FBG7_9PLAT</name>
<keyword evidence="10" id="KW-0407">Ion channel</keyword>
<dbReference type="WBParaSite" id="maker-unitig_27358-snap-gene-0.1-mRNA-1">
    <property type="protein sequence ID" value="maker-unitig_27358-snap-gene-0.1-mRNA-1"/>
    <property type="gene ID" value="maker-unitig_27358-snap-gene-0.1"/>
</dbReference>
<dbReference type="Proteomes" id="UP000095280">
    <property type="component" value="Unplaced"/>
</dbReference>
<evidence type="ECO:0000256" key="9">
    <source>
        <dbReference type="ARBA" id="ARBA00023286"/>
    </source>
</evidence>
<keyword evidence="4" id="KW-1133">Transmembrane helix</keyword>
<dbReference type="Gene3D" id="3.40.190.10">
    <property type="entry name" value="Periplasmic binding protein-like II"/>
    <property type="match status" value="1"/>
</dbReference>
<keyword evidence="2" id="KW-0813">Transport</keyword>
<keyword evidence="6" id="KW-0472">Membrane</keyword>
<evidence type="ECO:0000259" key="11">
    <source>
        <dbReference type="Pfam" id="PF10613"/>
    </source>
</evidence>
<evidence type="ECO:0000256" key="4">
    <source>
        <dbReference type="ARBA" id="ARBA00022989"/>
    </source>
</evidence>
<protein>
    <submittedName>
        <fullName evidence="13">Lig_chan-Glu_bd domain-containing protein</fullName>
    </submittedName>
</protein>
<keyword evidence="8" id="KW-0325">Glycoprotein</keyword>
<evidence type="ECO:0000313" key="12">
    <source>
        <dbReference type="Proteomes" id="UP000095280"/>
    </source>
</evidence>
<keyword evidence="3" id="KW-0812">Transmembrane</keyword>
<evidence type="ECO:0000256" key="10">
    <source>
        <dbReference type="ARBA" id="ARBA00023303"/>
    </source>
</evidence>
<keyword evidence="12" id="KW-1185">Reference proteome</keyword>
<evidence type="ECO:0000256" key="7">
    <source>
        <dbReference type="ARBA" id="ARBA00023170"/>
    </source>
</evidence>
<keyword evidence="9" id="KW-1071">Ligand-gated ion channel</keyword>
<dbReference type="InterPro" id="IPR019594">
    <property type="entry name" value="Glu/Gly-bd"/>
</dbReference>
<evidence type="ECO:0000256" key="8">
    <source>
        <dbReference type="ARBA" id="ARBA00023180"/>
    </source>
</evidence>
<proteinExistence type="predicted"/>
<evidence type="ECO:0000256" key="5">
    <source>
        <dbReference type="ARBA" id="ARBA00023065"/>
    </source>
</evidence>
<dbReference type="GO" id="GO:0016020">
    <property type="term" value="C:membrane"/>
    <property type="evidence" value="ECO:0007669"/>
    <property type="project" value="UniProtKB-SubCell"/>
</dbReference>
<evidence type="ECO:0000256" key="6">
    <source>
        <dbReference type="ARBA" id="ARBA00023136"/>
    </source>
</evidence>
<evidence type="ECO:0000256" key="3">
    <source>
        <dbReference type="ARBA" id="ARBA00022692"/>
    </source>
</evidence>
<accession>A0A1I8FBG7</accession>
<comment type="subcellular location">
    <subcellularLocation>
        <location evidence="1">Membrane</location>
        <topology evidence="1">Multi-pass membrane protein</topology>
    </subcellularLocation>
</comment>
<organism evidence="12 13">
    <name type="scientific">Macrostomum lignano</name>
    <dbReference type="NCBI Taxonomy" id="282301"/>
    <lineage>
        <taxon>Eukaryota</taxon>
        <taxon>Metazoa</taxon>
        <taxon>Spiralia</taxon>
        <taxon>Lophotrochozoa</taxon>
        <taxon>Platyhelminthes</taxon>
        <taxon>Rhabditophora</taxon>
        <taxon>Macrostomorpha</taxon>
        <taxon>Macrostomida</taxon>
        <taxon>Macrostomidae</taxon>
        <taxon>Macrostomum</taxon>
    </lineage>
</organism>
<keyword evidence="7" id="KW-0675">Receptor</keyword>
<keyword evidence="5" id="KW-0406">Ion transport</keyword>
<evidence type="ECO:0000256" key="2">
    <source>
        <dbReference type="ARBA" id="ARBA00022448"/>
    </source>
</evidence>